<dbReference type="AlphaFoldDB" id="A0A806U618"/>
<evidence type="ECO:0000256" key="6">
    <source>
        <dbReference type="PROSITE-ProRule" id="PRU10007"/>
    </source>
</evidence>
<keyword evidence="2 4" id="KW-0560">Oxidoreductase</keyword>
<dbReference type="InterPro" id="IPR016162">
    <property type="entry name" value="Ald_DH_N"/>
</dbReference>
<sequence length="495" mass="53844">MDRTAVKTLTLNMYINGEWRKAEKQRSTVNPATGEVIGYAAEGSAEDMKAAIEAAREAFDNGIWSETSASDRAAILFKIADKLEEAKEELAALETMDNGKPYREAEADVEDAAACFRYYAGLITKPDGQTYSVPAPMQAMVIKEPIGVCGLIVPWNYPLLMSVWKIAPALAAGNTIVFKPSEVTPVTPTKLFEILESVGLPKGVANLVMGAGDTVGNTLIQDKRVDKISFTGGTVTGKHIMRQAAENVTKVSLELGGKSPNIIFADADFETAVDYALFGIFAGSGQICAAGSRILVEESIAERFIERFAERAQKIKVGNGMDQEIEMGPLVSEEHMKKVLKYIEIGKQEGARLVCGGNRITSSGLEKGFFVEPTVFSSVTSNMKIVQDEIFGPVVVIQTFKDETEAIKLANDTEYGLAGSVFTTDGAKALRVIKKLRAGITWVNTYHFTFNEAPWGGYKQSGIGRGLGTFGLEEFQEVKQININLQVEPIGWFKN</sequence>
<evidence type="ECO:0000256" key="3">
    <source>
        <dbReference type="ARBA" id="ARBA00023027"/>
    </source>
</evidence>
<dbReference type="FunFam" id="3.40.605.10:FF:000007">
    <property type="entry name" value="NAD/NADP-dependent betaine aldehyde dehydrogenase"/>
    <property type="match status" value="1"/>
</dbReference>
<dbReference type="Proteomes" id="UP000036410">
    <property type="component" value="Chromosome"/>
</dbReference>
<name>A0A806U618_PRIMG</name>
<feature type="active site" evidence="5 6">
    <location>
        <position position="254"/>
    </location>
</feature>
<dbReference type="InterPro" id="IPR012394">
    <property type="entry name" value="Aldehyde_DH_NAD(P)"/>
</dbReference>
<dbReference type="CDD" id="cd07119">
    <property type="entry name" value="ALDH_BADH-GbsA"/>
    <property type="match status" value="1"/>
</dbReference>
<organism evidence="9 10">
    <name type="scientific">Priestia megaterium Q3</name>
    <dbReference type="NCBI Taxonomy" id="1452722"/>
    <lineage>
        <taxon>Bacteria</taxon>
        <taxon>Bacillati</taxon>
        <taxon>Bacillota</taxon>
        <taxon>Bacilli</taxon>
        <taxon>Bacillales</taxon>
        <taxon>Bacillaceae</taxon>
        <taxon>Priestia</taxon>
    </lineage>
</organism>
<comment type="similarity">
    <text evidence="1 4 7">Belongs to the aldehyde dehydrogenase family.</text>
</comment>
<evidence type="ECO:0000256" key="7">
    <source>
        <dbReference type="RuleBase" id="RU003345"/>
    </source>
</evidence>
<accession>A0A806U618</accession>
<dbReference type="PIRSF" id="PIRSF036492">
    <property type="entry name" value="ALDH"/>
    <property type="match status" value="1"/>
</dbReference>
<evidence type="ECO:0000313" key="10">
    <source>
        <dbReference type="Proteomes" id="UP000036410"/>
    </source>
</evidence>
<dbReference type="PANTHER" id="PTHR43860">
    <property type="entry name" value="BETAINE ALDEHYDE DEHYDROGENASE"/>
    <property type="match status" value="1"/>
</dbReference>
<evidence type="ECO:0000256" key="2">
    <source>
        <dbReference type="ARBA" id="ARBA00023002"/>
    </source>
</evidence>
<dbReference type="GO" id="GO:0006081">
    <property type="term" value="P:aldehyde metabolic process"/>
    <property type="evidence" value="ECO:0007669"/>
    <property type="project" value="InterPro"/>
</dbReference>
<feature type="active site" evidence="5">
    <location>
        <position position="288"/>
    </location>
</feature>
<dbReference type="Gene3D" id="3.40.605.10">
    <property type="entry name" value="Aldehyde Dehydrogenase, Chain A, domain 1"/>
    <property type="match status" value="1"/>
</dbReference>
<evidence type="ECO:0000256" key="4">
    <source>
        <dbReference type="PIRNR" id="PIRNR036492"/>
    </source>
</evidence>
<evidence type="ECO:0000259" key="8">
    <source>
        <dbReference type="Pfam" id="PF00171"/>
    </source>
</evidence>
<dbReference type="InterPro" id="IPR029510">
    <property type="entry name" value="Ald_DH_CS_GLU"/>
</dbReference>
<dbReference type="RefSeq" id="WP_049163000.1">
    <property type="nucleotide sequence ID" value="NZ_CP010586.1"/>
</dbReference>
<dbReference type="Pfam" id="PF00171">
    <property type="entry name" value="Aldedh"/>
    <property type="match status" value="1"/>
</dbReference>
<dbReference type="SUPFAM" id="SSF53720">
    <property type="entry name" value="ALDH-like"/>
    <property type="match status" value="1"/>
</dbReference>
<dbReference type="GO" id="GO:0016620">
    <property type="term" value="F:oxidoreductase activity, acting on the aldehyde or oxo group of donors, NAD or NADP as acceptor"/>
    <property type="evidence" value="ECO:0007669"/>
    <property type="project" value="InterPro"/>
</dbReference>
<proteinExistence type="inferred from homology"/>
<evidence type="ECO:0000256" key="1">
    <source>
        <dbReference type="ARBA" id="ARBA00009986"/>
    </source>
</evidence>
<evidence type="ECO:0000313" key="9">
    <source>
        <dbReference type="EMBL" id="AKP75845.1"/>
    </source>
</evidence>
<keyword evidence="3" id="KW-0520">NAD</keyword>
<protein>
    <recommendedName>
        <fullName evidence="4">Aldehyde dehydrogenase</fullName>
    </recommendedName>
</protein>
<dbReference type="InterPro" id="IPR016163">
    <property type="entry name" value="Ald_DH_C"/>
</dbReference>
<evidence type="ECO:0000256" key="5">
    <source>
        <dbReference type="PIRSR" id="PIRSR036492-1"/>
    </source>
</evidence>
<dbReference type="InterPro" id="IPR015590">
    <property type="entry name" value="Aldehyde_DH_dom"/>
</dbReference>
<dbReference type="PANTHER" id="PTHR43860:SF2">
    <property type="entry name" value="BETAINE ALDEHYDE DEHYDROGENASE-RELATED"/>
    <property type="match status" value="1"/>
</dbReference>
<gene>
    <name evidence="9" type="primary">gbsA_1</name>
    <name evidence="9" type="ORF">AS52_00880</name>
</gene>
<dbReference type="EMBL" id="CP010586">
    <property type="protein sequence ID" value="AKP75845.1"/>
    <property type="molecule type" value="Genomic_DNA"/>
</dbReference>
<feature type="domain" description="Aldehyde dehydrogenase" evidence="8">
    <location>
        <begin position="19"/>
        <end position="481"/>
    </location>
</feature>
<reference evidence="9 10" key="1">
    <citation type="submission" date="2015-01" db="EMBL/GenBank/DDBJ databases">
        <title>Genome sequence of bacillus megaterium Q3.</title>
        <authorList>
            <person name="Wang Y."/>
            <person name="Luo K."/>
            <person name="Bai L."/>
            <person name="Luo F."/>
        </authorList>
    </citation>
    <scope>NUCLEOTIDE SEQUENCE [LARGE SCALE GENOMIC DNA]</scope>
    <source>
        <strain evidence="9 10">Q3</strain>
    </source>
</reference>
<dbReference type="InterPro" id="IPR016161">
    <property type="entry name" value="Ald_DH/histidinol_DH"/>
</dbReference>
<dbReference type="Gene3D" id="3.40.309.10">
    <property type="entry name" value="Aldehyde Dehydrogenase, Chain A, domain 2"/>
    <property type="match status" value="1"/>
</dbReference>
<dbReference type="PROSITE" id="PS00687">
    <property type="entry name" value="ALDEHYDE_DEHYDR_GLU"/>
    <property type="match status" value="1"/>
</dbReference>
<dbReference type="FunFam" id="3.40.309.10:FF:000012">
    <property type="entry name" value="Betaine aldehyde dehydrogenase"/>
    <property type="match status" value="1"/>
</dbReference>